<accession>A0ABR2IG32</accession>
<reference evidence="2 3" key="1">
    <citation type="journal article" date="2024" name="IMA Fungus">
        <title>Apiospora arundinis, a panoply of carbohydrate-active enzymes and secondary metabolites.</title>
        <authorList>
            <person name="Sorensen T."/>
            <person name="Petersen C."/>
            <person name="Muurmann A.T."/>
            <person name="Christiansen J.V."/>
            <person name="Brundto M.L."/>
            <person name="Overgaard C.K."/>
            <person name="Boysen A.T."/>
            <person name="Wollenberg R.D."/>
            <person name="Larsen T.O."/>
            <person name="Sorensen J.L."/>
            <person name="Nielsen K.L."/>
            <person name="Sondergaard T.E."/>
        </authorList>
    </citation>
    <scope>NUCLEOTIDE SEQUENCE [LARGE SCALE GENOMIC DNA]</scope>
    <source>
        <strain evidence="2 3">AAU 773</strain>
    </source>
</reference>
<dbReference type="EMBL" id="JAPCWZ010000005">
    <property type="protein sequence ID" value="KAK8862537.1"/>
    <property type="molecule type" value="Genomic_DNA"/>
</dbReference>
<keyword evidence="3" id="KW-1185">Reference proteome</keyword>
<name>A0ABR2IG32_9PEZI</name>
<comment type="caution">
    <text evidence="2">The sequence shown here is derived from an EMBL/GenBank/DDBJ whole genome shotgun (WGS) entry which is preliminary data.</text>
</comment>
<evidence type="ECO:0000256" key="1">
    <source>
        <dbReference type="SAM" id="MobiDB-lite"/>
    </source>
</evidence>
<dbReference type="Proteomes" id="UP001390339">
    <property type="component" value="Unassembled WGS sequence"/>
</dbReference>
<protein>
    <submittedName>
        <fullName evidence="2">Uncharacterized protein</fullName>
    </submittedName>
</protein>
<feature type="region of interest" description="Disordered" evidence="1">
    <location>
        <begin position="1"/>
        <end position="80"/>
    </location>
</feature>
<feature type="compositionally biased region" description="Low complexity" evidence="1">
    <location>
        <begin position="58"/>
        <end position="75"/>
    </location>
</feature>
<evidence type="ECO:0000313" key="3">
    <source>
        <dbReference type="Proteomes" id="UP001390339"/>
    </source>
</evidence>
<evidence type="ECO:0000313" key="2">
    <source>
        <dbReference type="EMBL" id="KAK8862537.1"/>
    </source>
</evidence>
<feature type="compositionally biased region" description="Polar residues" evidence="1">
    <location>
        <begin position="1"/>
        <end position="18"/>
    </location>
</feature>
<sequence length="110" mass="11715">MDPKTTSEQQQQPTTAHASPSPVANGPMGAWMEIPLATVRDATTVDKEPEPQAQPVPNTNSNSSNTADGTTTTAGIRGGDDDYDDCCEVCCSSMVICLRCWLCCGCHYDD</sequence>
<proteinExistence type="predicted"/>
<gene>
    <name evidence="2" type="ORF">PGQ11_008772</name>
</gene>
<organism evidence="2 3">
    <name type="scientific">Apiospora arundinis</name>
    <dbReference type="NCBI Taxonomy" id="335852"/>
    <lineage>
        <taxon>Eukaryota</taxon>
        <taxon>Fungi</taxon>
        <taxon>Dikarya</taxon>
        <taxon>Ascomycota</taxon>
        <taxon>Pezizomycotina</taxon>
        <taxon>Sordariomycetes</taxon>
        <taxon>Xylariomycetidae</taxon>
        <taxon>Amphisphaeriales</taxon>
        <taxon>Apiosporaceae</taxon>
        <taxon>Apiospora</taxon>
    </lineage>
</organism>